<dbReference type="PROSITE" id="PS50125">
    <property type="entry name" value="GUANYLATE_CYCLASE_2"/>
    <property type="match status" value="1"/>
</dbReference>
<keyword evidence="5" id="KW-1185">Reference proteome</keyword>
<dbReference type="CDD" id="cd07302">
    <property type="entry name" value="CHD"/>
    <property type="match status" value="1"/>
</dbReference>
<evidence type="ECO:0000259" key="3">
    <source>
        <dbReference type="PROSITE" id="PS50125"/>
    </source>
</evidence>
<evidence type="ECO:0000313" key="5">
    <source>
        <dbReference type="Proteomes" id="UP001058098"/>
    </source>
</evidence>
<dbReference type="SUPFAM" id="SSF55073">
    <property type="entry name" value="Nucleotide cyclase"/>
    <property type="match status" value="1"/>
</dbReference>
<feature type="domain" description="Guanylate cyclase" evidence="3">
    <location>
        <begin position="7"/>
        <end position="122"/>
    </location>
</feature>
<dbReference type="Proteomes" id="UP001058098">
    <property type="component" value="Chromosome"/>
</dbReference>
<reference evidence="4" key="1">
    <citation type="submission" date="2020-09" db="EMBL/GenBank/DDBJ databases">
        <title>Rhizobia associated with sainfoin plants.</title>
        <authorList>
            <person name="Asharfi S."/>
            <person name="Kuzmanovic N."/>
            <person name="Bunk B."/>
            <person name="Sproeer C."/>
            <person name="Becker M."/>
            <person name="Thuenen T."/>
        </authorList>
    </citation>
    <scope>NUCLEOTIDE SEQUENCE</scope>
    <source>
        <strain evidence="4">OM4</strain>
    </source>
</reference>
<dbReference type="InterPro" id="IPR028081">
    <property type="entry name" value="Leu-bd"/>
</dbReference>
<dbReference type="SMART" id="SM00044">
    <property type="entry name" value="CYCc"/>
    <property type="match status" value="1"/>
</dbReference>
<dbReference type="InterPro" id="IPR001054">
    <property type="entry name" value="A/G_cyclase"/>
</dbReference>
<dbReference type="PANTHER" id="PTHR43081:SF19">
    <property type="entry name" value="PH-SENSITIVE ADENYLATE CYCLASE RV1264"/>
    <property type="match status" value="1"/>
</dbReference>
<gene>
    <name evidence="4" type="ORF">IHQ72_09260</name>
</gene>
<organism evidence="4 5">
    <name type="scientific">Mesorhizobium onobrychidis</name>
    <dbReference type="NCBI Taxonomy" id="2775404"/>
    <lineage>
        <taxon>Bacteria</taxon>
        <taxon>Pseudomonadati</taxon>
        <taxon>Pseudomonadota</taxon>
        <taxon>Alphaproteobacteria</taxon>
        <taxon>Hyphomicrobiales</taxon>
        <taxon>Phyllobacteriaceae</taxon>
        <taxon>Mesorhizobium</taxon>
    </lineage>
</organism>
<proteinExistence type="inferred from homology"/>
<dbReference type="InterPro" id="IPR050697">
    <property type="entry name" value="Adenylyl/Guanylyl_Cyclase_3/4"/>
</dbReference>
<accession>A0ABY5R1X7</accession>
<dbReference type="CDD" id="cd06268">
    <property type="entry name" value="PBP1_ABC_transporter_LIVBP-like"/>
    <property type="match status" value="1"/>
</dbReference>
<comment type="similarity">
    <text evidence="1">Belongs to the leucine-binding protein family.</text>
</comment>
<protein>
    <submittedName>
        <fullName evidence="4">ABC transporter substrate-binding protein</fullName>
    </submittedName>
</protein>
<dbReference type="EMBL" id="CP062229">
    <property type="protein sequence ID" value="UVC17283.1"/>
    <property type="molecule type" value="Genomic_DNA"/>
</dbReference>
<dbReference type="InterPro" id="IPR028082">
    <property type="entry name" value="Peripla_BP_I"/>
</dbReference>
<dbReference type="RefSeq" id="WP_258122154.1">
    <property type="nucleotide sequence ID" value="NZ_CP062229.1"/>
</dbReference>
<dbReference type="Pfam" id="PF00211">
    <property type="entry name" value="Guanylate_cyc"/>
    <property type="match status" value="1"/>
</dbReference>
<dbReference type="PANTHER" id="PTHR43081">
    <property type="entry name" value="ADENYLATE CYCLASE, TERMINAL-DIFFERENTIATION SPECIFIC-RELATED"/>
    <property type="match status" value="1"/>
</dbReference>
<dbReference type="InterPro" id="IPR029787">
    <property type="entry name" value="Nucleotide_cyclase"/>
</dbReference>
<dbReference type="Gene3D" id="3.30.70.1230">
    <property type="entry name" value="Nucleotide cyclase"/>
    <property type="match status" value="1"/>
</dbReference>
<evidence type="ECO:0000256" key="1">
    <source>
        <dbReference type="ARBA" id="ARBA00010062"/>
    </source>
</evidence>
<evidence type="ECO:0000313" key="4">
    <source>
        <dbReference type="EMBL" id="UVC17283.1"/>
    </source>
</evidence>
<keyword evidence="2" id="KW-0732">Signal</keyword>
<dbReference type="Pfam" id="PF13458">
    <property type="entry name" value="Peripla_BP_6"/>
    <property type="match status" value="1"/>
</dbReference>
<evidence type="ECO:0000256" key="2">
    <source>
        <dbReference type="ARBA" id="ARBA00022729"/>
    </source>
</evidence>
<dbReference type="Gene3D" id="3.40.50.2300">
    <property type="match status" value="2"/>
</dbReference>
<sequence length="819" mass="91863">MERRLAAVLFSDVVGYSKLMGTDEVGTHKLLKEIFSELIAPKTSQYRGRIIKFIGDGQLMEFPSVVDAVIFAVEIQMHMRQLNESKQEQDQIQFRIGINIGDVMIEPDDIYGDGVNLAARMESVATPGGICLSQSAYDQVSDKLALDVEDMGRLELKNIARPMHTYSILLNDKARAFITPVESLGAQRRKALHDIILIFHGSRSQAEWQTWIPEELRGEGTADIQSTSINFIGRLKFLIPGLSPSKQLGEIRQVISAVRATHPESAYKLSILAHGYATSAVTKILQENPHLAIDNLLLSRSVVHPKFNWDQVSSQIKGLVLNECATRDAWPLAVRSFNWRFGATGVFGFHSPRVKDRFHPVQYNQLLTKKFVKTFWAPFFYDSEIVQPPDSDRKIDFPAYFWWLGAPLKVALGTFVGITLLLAGGIAQFLANDFSFNSNNIICRCLRVVATPPNDVDIGALAWFEKDSGALSKWAIQRSVDHAKSSERYTFEPNVLLRDYKGTREAVEEALNEFRASNVVAVVGPMTSELAYYAKKWGNVHKTPVITANASAAYLTQEGVADYFFRVSMSDAARVEALVDWMVGNKRDLSPYIIHEWKALGSSADEPESYGMQQASVAIRHMPETALETTTIRYTRGDKRSMEEAVQRVFNDAGRPIAIFGYTDDIVYIIANLHKRGVTNDIYLTGTYNKKIAEAGFPYADKVHVVSDVVSEEGYATQMADFKVEYDNDSKKPPNLDYDVVAAYAYDATSIVLDAIQEAVNNSCLGYVNGRLVAEHLRRTPPRQRKIVNTTFLHNRQEVFIPLARYKIGTDNRLVRGID</sequence>
<dbReference type="SUPFAM" id="SSF53822">
    <property type="entry name" value="Periplasmic binding protein-like I"/>
    <property type="match status" value="1"/>
</dbReference>
<name>A0ABY5R1X7_9HYPH</name>